<name>A0ABU8RYT6_9SPHN</name>
<comment type="caution">
    <text evidence="4">The sequence shown here is derived from an EMBL/GenBank/DDBJ whole genome shotgun (WGS) entry which is preliminary data.</text>
</comment>
<evidence type="ECO:0000313" key="4">
    <source>
        <dbReference type="EMBL" id="MEJ5978192.1"/>
    </source>
</evidence>
<gene>
    <name evidence="4" type="ORF">WG901_16180</name>
</gene>
<dbReference type="Pfam" id="PF02738">
    <property type="entry name" value="MoCoBD_1"/>
    <property type="match status" value="1"/>
</dbReference>
<dbReference type="Pfam" id="PF20256">
    <property type="entry name" value="MoCoBD_2"/>
    <property type="match status" value="1"/>
</dbReference>
<dbReference type="EMBL" id="JBBHJZ010000003">
    <property type="protein sequence ID" value="MEJ5978192.1"/>
    <property type="molecule type" value="Genomic_DNA"/>
</dbReference>
<keyword evidence="5" id="KW-1185">Reference proteome</keyword>
<sequence length="1028" mass="109491">MNAPAGLGTGAQRLIGKRVTRKEDGRLLTGKGTFVDDVALPGMLHSAFYRSPIARGKILSIDVEEARNLPGVVAVYTAEDLKKRPVELMTFYLTPAEVPMGPLAEGDVRYVGDPVVLIVAQDRYIAEDAAGLVVVEYAEEDPVVTIADARTGAVVHPTTESNVAQVMGIEDDEDIEEELAKGAHLVTHTVLHQRIAQSPMETRGVVSDPHGEDELIVYITCQSPQLVARWLSLALGLPNTSIRVIAKDVGGSFGLKNHPWREEVAAIVASLLLARPVKWTEDRLEALTACNQAREQEMTTRVAFDKDGKILAAHADYSSNNGCYPQGADANVAVHMFMWVAYRVPVPGFITRAWYSNTPGLAAYRGPWAMESLARETMLDKAARQMKIDPVEIRRKNLIPRSALPYSTAAGIPVDDMSPAECFEKLMQSFDVAKFRREQAEARKQGRYLGLGLSAYVEPTGSAGQMAPMTGELAQLRIEPTGKVTAMMSTHSQGHGTQTTMAQVIADQLGVPYEDVTVFEGDSSRGGFAPGAAGSRQAVLGGGASIKASKLLKEKIQAVAAHLYNANPESVSIENGMVKIAGAEEMTRSLREVAEIAYGEPMRLPQGMESGLEAQYRYLPPPMTLTSAAHACVVEVDVDTGFVKILRWLCSEDCGTVINPAVVEGQVAGGLAQAIGQVLLEEVHYDERGNPTAATFKDYMLPAITDVPDFEYIHANIPANNEGGFRGVGEGGAIVGPPTLFNAIADALSPFGELPVSLPVTPSKILDLVEGRSEDAEATPPPVAGTPEPAFDAEAPGASAVLSGALPQSVDGEWQVTMQPPVGPKQEMVATFRTEGGILTGQLAAPEGTQEFSGTVEGNRLKWEMKVTQPMPITLKYDLTLEGDTLAGTAKLGMFGKAKVSGERLGGTPDAAPVAAEVARAPASEPPAAVAVDGNWNVVMKPPVGPEQTMVATFHTDGGTLTGKLDAPEGAQEFAGTVDGNRLKWEMKVTQPMPITLKYDLTVEGDTLSGTAKLGMFGKAKVQGTRAG</sequence>
<dbReference type="RefSeq" id="WP_339588129.1">
    <property type="nucleotide sequence ID" value="NZ_JBBHJZ010000003.1"/>
</dbReference>
<dbReference type="InterPro" id="IPR046867">
    <property type="entry name" value="AldOxase/xan_DH_MoCoBD2"/>
</dbReference>
<dbReference type="PANTHER" id="PTHR11908">
    <property type="entry name" value="XANTHINE DEHYDROGENASE"/>
    <property type="match status" value="1"/>
</dbReference>
<dbReference type="PANTHER" id="PTHR11908:SF132">
    <property type="entry name" value="ALDEHYDE OXIDASE 1-RELATED"/>
    <property type="match status" value="1"/>
</dbReference>
<dbReference type="InterPro" id="IPR000674">
    <property type="entry name" value="Ald_Oxase/Xan_DH_a/b"/>
</dbReference>
<dbReference type="SMART" id="SM01008">
    <property type="entry name" value="Ald_Xan_dh_C"/>
    <property type="match status" value="1"/>
</dbReference>
<keyword evidence="1" id="KW-0500">Molybdenum</keyword>
<dbReference type="Proteomes" id="UP001361239">
    <property type="component" value="Unassembled WGS sequence"/>
</dbReference>
<evidence type="ECO:0000259" key="3">
    <source>
        <dbReference type="SMART" id="SM01008"/>
    </source>
</evidence>
<dbReference type="InterPro" id="IPR036856">
    <property type="entry name" value="Ald_Oxase/Xan_DH_a/b_sf"/>
</dbReference>
<proteinExistence type="predicted"/>
<keyword evidence="2" id="KW-0560">Oxidoreductase</keyword>
<evidence type="ECO:0000256" key="1">
    <source>
        <dbReference type="ARBA" id="ARBA00022505"/>
    </source>
</evidence>
<evidence type="ECO:0000256" key="2">
    <source>
        <dbReference type="ARBA" id="ARBA00023002"/>
    </source>
</evidence>
<dbReference type="SUPFAM" id="SSF56003">
    <property type="entry name" value="Molybdenum cofactor-binding domain"/>
    <property type="match status" value="1"/>
</dbReference>
<dbReference type="Gene3D" id="3.30.365.10">
    <property type="entry name" value="Aldehyde oxidase/xanthine dehydrogenase, molybdopterin binding domain"/>
    <property type="match status" value="4"/>
</dbReference>
<feature type="domain" description="Aldehyde oxidase/xanthine dehydrogenase a/b hammerhead" evidence="3">
    <location>
        <begin position="29"/>
        <end position="141"/>
    </location>
</feature>
<dbReference type="Gene3D" id="3.90.1170.50">
    <property type="entry name" value="Aldehyde oxidase/xanthine dehydrogenase, a/b hammerhead"/>
    <property type="match status" value="1"/>
</dbReference>
<organism evidence="4 5">
    <name type="scientific">Novosphingobium anseongense</name>
    <dbReference type="NCBI Taxonomy" id="3133436"/>
    <lineage>
        <taxon>Bacteria</taxon>
        <taxon>Pseudomonadati</taxon>
        <taxon>Pseudomonadota</taxon>
        <taxon>Alphaproteobacteria</taxon>
        <taxon>Sphingomonadales</taxon>
        <taxon>Sphingomonadaceae</taxon>
        <taxon>Novosphingobium</taxon>
    </lineage>
</organism>
<evidence type="ECO:0000313" key="5">
    <source>
        <dbReference type="Proteomes" id="UP001361239"/>
    </source>
</evidence>
<dbReference type="Pfam" id="PF01315">
    <property type="entry name" value="Ald_Xan_dh_C"/>
    <property type="match status" value="1"/>
</dbReference>
<dbReference type="InterPro" id="IPR016208">
    <property type="entry name" value="Ald_Oxase/xanthine_DH-like"/>
</dbReference>
<protein>
    <submittedName>
        <fullName evidence="4">Xanthine dehydrogenase family protein molybdopterin-binding subunit</fullName>
    </submittedName>
</protein>
<dbReference type="InterPro" id="IPR008274">
    <property type="entry name" value="AldOxase/xan_DH_MoCoBD1"/>
</dbReference>
<reference evidence="4 5" key="1">
    <citation type="submission" date="2024-03" db="EMBL/GenBank/DDBJ databases">
        <authorList>
            <person name="Jo J.-H."/>
        </authorList>
    </citation>
    <scope>NUCLEOTIDE SEQUENCE [LARGE SCALE GENOMIC DNA]</scope>
    <source>
        <strain evidence="4 5">PS1R-30</strain>
    </source>
</reference>
<dbReference type="InterPro" id="IPR037165">
    <property type="entry name" value="AldOxase/xan_DH_Mopterin-bd_sf"/>
</dbReference>
<accession>A0ABU8RYT6</accession>
<dbReference type="SUPFAM" id="SSF54665">
    <property type="entry name" value="CO dehydrogenase molybdoprotein N-domain-like"/>
    <property type="match status" value="1"/>
</dbReference>